<dbReference type="PROSITE" id="PS50011">
    <property type="entry name" value="PROTEIN_KINASE_DOM"/>
    <property type="match status" value="1"/>
</dbReference>
<dbReference type="EMBL" id="FZQP02001115">
    <property type="protein sequence ID" value="VVC91777.1"/>
    <property type="molecule type" value="Genomic_DNA"/>
</dbReference>
<dbReference type="InterPro" id="IPR017441">
    <property type="entry name" value="Protein_kinase_ATP_BS"/>
</dbReference>
<dbReference type="Gene3D" id="3.30.200.20">
    <property type="entry name" value="Phosphorylase Kinase, domain 1"/>
    <property type="match status" value="1"/>
</dbReference>
<sequence>MQMMFSLPMEMKVNQEDFELEFEESKAVLQFKAAGAALKVNESSGAAGDNEQSPLANLLPQPLRLKYNVGKIIGDGNFAVVRICKDRTSGKDYALKIIDKAKCKGKEHYVEAEKAVPPSHRGDLFDSITQASKFSEPQSRLLISHLTSAIAYLHSLSIVHRDIKPENLL</sequence>
<dbReference type="GO" id="GO:0004672">
    <property type="term" value="F:protein kinase activity"/>
    <property type="evidence" value="ECO:0007669"/>
    <property type="project" value="InterPro"/>
</dbReference>
<evidence type="ECO:0000313" key="4">
    <source>
        <dbReference type="Proteomes" id="UP000324832"/>
    </source>
</evidence>
<keyword evidence="1" id="KW-0547">Nucleotide-binding</keyword>
<feature type="binding site" evidence="1">
    <location>
        <position position="96"/>
    </location>
    <ligand>
        <name>ATP</name>
        <dbReference type="ChEBI" id="CHEBI:30616"/>
    </ligand>
</feature>
<evidence type="ECO:0000256" key="1">
    <source>
        <dbReference type="PROSITE-ProRule" id="PRU10141"/>
    </source>
</evidence>
<protein>
    <recommendedName>
        <fullName evidence="2">Protein kinase domain-containing protein</fullName>
    </recommendedName>
</protein>
<feature type="domain" description="Protein kinase" evidence="2">
    <location>
        <begin position="67"/>
        <end position="169"/>
    </location>
</feature>
<keyword evidence="1" id="KW-0067">ATP-binding</keyword>
<dbReference type="SUPFAM" id="SSF56112">
    <property type="entry name" value="Protein kinase-like (PK-like)"/>
    <property type="match status" value="1"/>
</dbReference>
<dbReference type="Proteomes" id="UP000324832">
    <property type="component" value="Unassembled WGS sequence"/>
</dbReference>
<dbReference type="InterPro" id="IPR011009">
    <property type="entry name" value="Kinase-like_dom_sf"/>
</dbReference>
<dbReference type="Gene3D" id="1.10.510.10">
    <property type="entry name" value="Transferase(Phosphotransferase) domain 1"/>
    <property type="match status" value="1"/>
</dbReference>
<dbReference type="GO" id="GO:0005524">
    <property type="term" value="F:ATP binding"/>
    <property type="evidence" value="ECO:0007669"/>
    <property type="project" value="UniProtKB-UniRule"/>
</dbReference>
<proteinExistence type="predicted"/>
<organism evidence="3 4">
    <name type="scientific">Leptidea sinapis</name>
    <dbReference type="NCBI Taxonomy" id="189913"/>
    <lineage>
        <taxon>Eukaryota</taxon>
        <taxon>Metazoa</taxon>
        <taxon>Ecdysozoa</taxon>
        <taxon>Arthropoda</taxon>
        <taxon>Hexapoda</taxon>
        <taxon>Insecta</taxon>
        <taxon>Pterygota</taxon>
        <taxon>Neoptera</taxon>
        <taxon>Endopterygota</taxon>
        <taxon>Lepidoptera</taxon>
        <taxon>Glossata</taxon>
        <taxon>Ditrysia</taxon>
        <taxon>Papilionoidea</taxon>
        <taxon>Pieridae</taxon>
        <taxon>Dismorphiinae</taxon>
        <taxon>Leptidea</taxon>
    </lineage>
</organism>
<evidence type="ECO:0000259" key="2">
    <source>
        <dbReference type="PROSITE" id="PS50011"/>
    </source>
</evidence>
<dbReference type="Pfam" id="PF00069">
    <property type="entry name" value="Pkinase"/>
    <property type="match status" value="1"/>
</dbReference>
<dbReference type="PROSITE" id="PS00107">
    <property type="entry name" value="PROTEIN_KINASE_ATP"/>
    <property type="match status" value="1"/>
</dbReference>
<dbReference type="InterPro" id="IPR000719">
    <property type="entry name" value="Prot_kinase_dom"/>
</dbReference>
<keyword evidence="4" id="KW-1185">Reference proteome</keyword>
<reference evidence="3 4" key="1">
    <citation type="submission" date="2017-07" db="EMBL/GenBank/DDBJ databases">
        <authorList>
            <person name="Talla V."/>
            <person name="Backstrom N."/>
        </authorList>
    </citation>
    <scope>NUCLEOTIDE SEQUENCE [LARGE SCALE GENOMIC DNA]</scope>
</reference>
<dbReference type="AlphaFoldDB" id="A0A5E4Q3B8"/>
<evidence type="ECO:0000313" key="3">
    <source>
        <dbReference type="EMBL" id="VVC91777.1"/>
    </source>
</evidence>
<gene>
    <name evidence="3" type="ORF">LSINAPIS_LOCUS4352</name>
</gene>
<accession>A0A5E4Q3B8</accession>
<name>A0A5E4Q3B8_9NEOP</name>
<dbReference type="PANTHER" id="PTHR24347">
    <property type="entry name" value="SERINE/THREONINE-PROTEIN KINASE"/>
    <property type="match status" value="1"/>
</dbReference>